<dbReference type="SUPFAM" id="SSF53474">
    <property type="entry name" value="alpha/beta-Hydrolases"/>
    <property type="match status" value="1"/>
</dbReference>
<reference evidence="7" key="1">
    <citation type="journal article" date="2020" name="Nat. Commun.">
        <title>Large-scale genome sequencing of mycorrhizal fungi provides insights into the early evolution of symbiotic traits.</title>
        <authorList>
            <person name="Miyauchi S."/>
            <person name="Kiss E."/>
            <person name="Kuo A."/>
            <person name="Drula E."/>
            <person name="Kohler A."/>
            <person name="Sanchez-Garcia M."/>
            <person name="Morin E."/>
            <person name="Andreopoulos B."/>
            <person name="Barry K.W."/>
            <person name="Bonito G."/>
            <person name="Buee M."/>
            <person name="Carver A."/>
            <person name="Chen C."/>
            <person name="Cichocki N."/>
            <person name="Clum A."/>
            <person name="Culley D."/>
            <person name="Crous P.W."/>
            <person name="Fauchery L."/>
            <person name="Girlanda M."/>
            <person name="Hayes R.D."/>
            <person name="Keri Z."/>
            <person name="LaButti K."/>
            <person name="Lipzen A."/>
            <person name="Lombard V."/>
            <person name="Magnuson J."/>
            <person name="Maillard F."/>
            <person name="Murat C."/>
            <person name="Nolan M."/>
            <person name="Ohm R.A."/>
            <person name="Pangilinan J."/>
            <person name="Pereira M.F."/>
            <person name="Perotto S."/>
            <person name="Peter M."/>
            <person name="Pfister S."/>
            <person name="Riley R."/>
            <person name="Sitrit Y."/>
            <person name="Stielow J.B."/>
            <person name="Szollosi G."/>
            <person name="Zifcakova L."/>
            <person name="Stursova M."/>
            <person name="Spatafora J.W."/>
            <person name="Tedersoo L."/>
            <person name="Vaario L.M."/>
            <person name="Yamada A."/>
            <person name="Yan M."/>
            <person name="Wang P."/>
            <person name="Xu J."/>
            <person name="Bruns T."/>
            <person name="Baldrian P."/>
            <person name="Vilgalys R."/>
            <person name="Dunand C."/>
            <person name="Henrissat B."/>
            <person name="Grigoriev I.V."/>
            <person name="Hibbett D."/>
            <person name="Nagy L.G."/>
            <person name="Martin F.M."/>
        </authorList>
    </citation>
    <scope>NUCLEOTIDE SEQUENCE</scope>
    <source>
        <strain evidence="7">UP504</strain>
    </source>
</reference>
<dbReference type="Proteomes" id="UP000886523">
    <property type="component" value="Unassembled WGS sequence"/>
</dbReference>
<keyword evidence="2" id="KW-0645">Protease</keyword>
<name>A0A9P6B575_9AGAM</name>
<comment type="caution">
    <text evidence="7">The sequence shown here is derived from an EMBL/GenBank/DDBJ whole genome shotgun (WGS) entry which is preliminary data.</text>
</comment>
<accession>A0A9P6B575</accession>
<protein>
    <recommendedName>
        <fullName evidence="9">Peptidase S28</fullName>
    </recommendedName>
</protein>
<dbReference type="OrthoDB" id="2130629at2759"/>
<evidence type="ECO:0000313" key="8">
    <source>
        <dbReference type="Proteomes" id="UP000886523"/>
    </source>
</evidence>
<dbReference type="AlphaFoldDB" id="A0A9P6B575"/>
<dbReference type="InterPro" id="IPR029058">
    <property type="entry name" value="AB_hydrolase_fold"/>
</dbReference>
<dbReference type="PANTHER" id="PTHR11010:SF117">
    <property type="entry name" value="SERINE PROTEASE 16"/>
    <property type="match status" value="1"/>
</dbReference>
<keyword evidence="3 6" id="KW-0732">Signal</keyword>
<evidence type="ECO:0000256" key="6">
    <source>
        <dbReference type="SAM" id="SignalP"/>
    </source>
</evidence>
<keyword evidence="4" id="KW-0378">Hydrolase</keyword>
<evidence type="ECO:0000256" key="1">
    <source>
        <dbReference type="ARBA" id="ARBA00011079"/>
    </source>
</evidence>
<evidence type="ECO:0008006" key="9">
    <source>
        <dbReference type="Google" id="ProtNLM"/>
    </source>
</evidence>
<dbReference type="InterPro" id="IPR008758">
    <property type="entry name" value="Peptidase_S28"/>
</dbReference>
<evidence type="ECO:0000256" key="5">
    <source>
        <dbReference type="ARBA" id="ARBA00023180"/>
    </source>
</evidence>
<dbReference type="GO" id="GO:0008239">
    <property type="term" value="F:dipeptidyl-peptidase activity"/>
    <property type="evidence" value="ECO:0007669"/>
    <property type="project" value="TreeGrafter"/>
</dbReference>
<evidence type="ECO:0000313" key="7">
    <source>
        <dbReference type="EMBL" id="KAF9517709.1"/>
    </source>
</evidence>
<sequence>MTILRLVLAFGLLSTATASSLSSSAQSVNTWLRRAHSGGKTGEQTFLPLLPTQTEFPELFFSQPLDHFSKSLGITFGQRYWVNARHYVKGGPVIVLDGGETSGEDRLPFLDTGIVDILATATNGLGIVLEHRYYGASIPVKNFSTDAMRWLNNAQALQDSARFVANFQWNGEDLSAPKTKWIYYGGSYAGARSAHVRVLFGDLIYGSLASSAVTHAAINFWEYNEAIRTTANQTCTSLLTAVVAYIDGLLSLPLIKNRLKSRFGLSGLDDQDFASVLSTPTSYVQAQNWDPQVGSDTWPRFCQALGSGKANSAIGPIRRQALLSNYAQWIREEVVSGCTTSIVDCFGTRNATQYQDTGLSQTWRAWQWQVCTEWGYFIGAPPDPHYPTIVSRRLTLEYTSQICRQAFPAGTYARVPAWPNVTAVNALGDFTIAKDRLAFIDGYQDPWRPATPHSWYAPARPDTLVRPFKMIKTGLHHYDENGLKNHTLEPPQIRHIHTEEVEFVKFWLGLV</sequence>
<dbReference type="PANTHER" id="PTHR11010">
    <property type="entry name" value="PROTEASE S28 PRO-X CARBOXYPEPTIDASE-RELATED"/>
    <property type="match status" value="1"/>
</dbReference>
<feature type="chain" id="PRO_5040390987" description="Peptidase S28" evidence="6">
    <location>
        <begin position="19"/>
        <end position="511"/>
    </location>
</feature>
<keyword evidence="5" id="KW-0325">Glycoprotein</keyword>
<dbReference type="GO" id="GO:0070008">
    <property type="term" value="F:serine-type exopeptidase activity"/>
    <property type="evidence" value="ECO:0007669"/>
    <property type="project" value="InterPro"/>
</dbReference>
<dbReference type="GO" id="GO:0006508">
    <property type="term" value="P:proteolysis"/>
    <property type="evidence" value="ECO:0007669"/>
    <property type="project" value="UniProtKB-KW"/>
</dbReference>
<evidence type="ECO:0000256" key="3">
    <source>
        <dbReference type="ARBA" id="ARBA00022729"/>
    </source>
</evidence>
<dbReference type="Pfam" id="PF05577">
    <property type="entry name" value="Peptidase_S28"/>
    <property type="match status" value="1"/>
</dbReference>
<feature type="signal peptide" evidence="6">
    <location>
        <begin position="1"/>
        <end position="18"/>
    </location>
</feature>
<proteinExistence type="inferred from homology"/>
<keyword evidence="8" id="KW-1185">Reference proteome</keyword>
<comment type="similarity">
    <text evidence="1">Belongs to the peptidase S28 family.</text>
</comment>
<evidence type="ECO:0000256" key="4">
    <source>
        <dbReference type="ARBA" id="ARBA00022801"/>
    </source>
</evidence>
<dbReference type="EMBL" id="MU128930">
    <property type="protein sequence ID" value="KAF9517709.1"/>
    <property type="molecule type" value="Genomic_DNA"/>
</dbReference>
<organism evidence="7 8">
    <name type="scientific">Hydnum rufescens UP504</name>
    <dbReference type="NCBI Taxonomy" id="1448309"/>
    <lineage>
        <taxon>Eukaryota</taxon>
        <taxon>Fungi</taxon>
        <taxon>Dikarya</taxon>
        <taxon>Basidiomycota</taxon>
        <taxon>Agaricomycotina</taxon>
        <taxon>Agaricomycetes</taxon>
        <taxon>Cantharellales</taxon>
        <taxon>Hydnaceae</taxon>
        <taxon>Hydnum</taxon>
    </lineage>
</organism>
<dbReference type="Gene3D" id="3.40.50.1820">
    <property type="entry name" value="alpha/beta hydrolase"/>
    <property type="match status" value="2"/>
</dbReference>
<evidence type="ECO:0000256" key="2">
    <source>
        <dbReference type="ARBA" id="ARBA00022670"/>
    </source>
</evidence>
<gene>
    <name evidence="7" type="ORF">BS47DRAFT_1375602</name>
</gene>